<feature type="domain" description="RecQ mediated genome instability protein 1 OB-fold" evidence="4">
    <location>
        <begin position="79"/>
        <end position="179"/>
    </location>
</feature>
<dbReference type="SMART" id="SM01161">
    <property type="entry name" value="DUF1767"/>
    <property type="match status" value="1"/>
</dbReference>
<protein>
    <recommendedName>
        <fullName evidence="4">RecQ mediated genome instability protein 1 OB-fold domain-containing protein</fullName>
    </recommendedName>
</protein>
<feature type="region of interest" description="Disordered" evidence="3">
    <location>
        <begin position="291"/>
        <end position="347"/>
    </location>
</feature>
<evidence type="ECO:0000256" key="3">
    <source>
        <dbReference type="SAM" id="MobiDB-lite"/>
    </source>
</evidence>
<dbReference type="InterPro" id="IPR013894">
    <property type="entry name" value="RMI1_OB"/>
</dbReference>
<dbReference type="Gene3D" id="2.40.50.770">
    <property type="entry name" value="RecQ-mediated genome instability protein Rmi1, C-terminal domain"/>
    <property type="match status" value="1"/>
</dbReference>
<dbReference type="AlphaFoldDB" id="A0A7I8KH95"/>
<feature type="compositionally biased region" description="Basic and acidic residues" evidence="3">
    <location>
        <begin position="220"/>
        <end position="234"/>
    </location>
</feature>
<dbReference type="PANTHER" id="PTHR13681">
    <property type="entry name" value="SURVIVAL OF MOTOR NEURON-RELATED-SPLICING FACTOR 30-RELATED"/>
    <property type="match status" value="1"/>
</dbReference>
<accession>A0A7I8KH95</accession>
<evidence type="ECO:0000256" key="1">
    <source>
        <dbReference type="ARBA" id="ARBA00004123"/>
    </source>
</evidence>
<name>A0A7I8KH95_SPIIN</name>
<keyword evidence="2" id="KW-0539">Nucleus</keyword>
<sequence>MEIASLSEALLKTLTSKGWCFEHPDEMLELIKSIVVEEGNQSMDRLLGAVESELLNMDLRSFGSKSLPDPVGMKKLSQLQGPLILQVVHARDIYQSSIDAAFKDSQYHHRLLRLNLTDGHTEVLAIEYTPIPSINEVIVPGTKVLLENKIVVRNGILCLNSKVVRIIGGVVQSLFDEWKMSQKYSGFSRSAQNSDGPGPPPFEKLQLEAYSFQPHDLRAESRNYPRNDDARAVESKGQASVSKTDGSKKMDSAMGNEGKARSSDLRPKEVIEATPVQNQAAAQKLLQKFNQTTSRENRHYRGAKHRGKERDEPAVFTLDEWERSRAGSLKPMGTTSATHDTSRDEELARQLQNQLDLEDYHAEEVPDVGAEQIKLSMFKYGRSEETSDNRREYGRRGRGRRSRGRGRGRFE</sequence>
<comment type="subcellular location">
    <subcellularLocation>
        <location evidence="1">Nucleus</location>
    </subcellularLocation>
</comment>
<feature type="compositionally biased region" description="Basic and acidic residues" evidence="3">
    <location>
        <begin position="381"/>
        <end position="395"/>
    </location>
</feature>
<dbReference type="Pfam" id="PF08585">
    <property type="entry name" value="RMI1_N_C"/>
    <property type="match status" value="1"/>
</dbReference>
<feature type="region of interest" description="Disordered" evidence="3">
    <location>
        <begin position="377"/>
        <end position="411"/>
    </location>
</feature>
<proteinExistence type="predicted"/>
<evidence type="ECO:0000259" key="4">
    <source>
        <dbReference type="Pfam" id="PF08585"/>
    </source>
</evidence>
<keyword evidence="6" id="KW-1185">Reference proteome</keyword>
<gene>
    <name evidence="5" type="ORF">SI8410_06007844</name>
</gene>
<evidence type="ECO:0000256" key="2">
    <source>
        <dbReference type="ARBA" id="ARBA00023242"/>
    </source>
</evidence>
<evidence type="ECO:0000313" key="6">
    <source>
        <dbReference type="Proteomes" id="UP000663760"/>
    </source>
</evidence>
<feature type="compositionally biased region" description="Basic residues" evidence="3">
    <location>
        <begin position="396"/>
        <end position="411"/>
    </location>
</feature>
<dbReference type="PANTHER" id="PTHR13681:SF24">
    <property type="entry name" value="TUDOR DOMAIN-CONTAINING PROTEIN 3"/>
    <property type="match status" value="1"/>
</dbReference>
<reference evidence="5" key="1">
    <citation type="submission" date="2020-02" db="EMBL/GenBank/DDBJ databases">
        <authorList>
            <person name="Scholz U."/>
            <person name="Mascher M."/>
            <person name="Fiebig A."/>
        </authorList>
    </citation>
    <scope>NUCLEOTIDE SEQUENCE</scope>
</reference>
<evidence type="ECO:0000313" key="5">
    <source>
        <dbReference type="EMBL" id="CAA7397179.1"/>
    </source>
</evidence>
<dbReference type="InterPro" id="IPR042470">
    <property type="entry name" value="RMI1_N_C_sf"/>
</dbReference>
<feature type="compositionally biased region" description="Basic and acidic residues" evidence="3">
    <location>
        <begin position="258"/>
        <end position="268"/>
    </location>
</feature>
<feature type="region of interest" description="Disordered" evidence="3">
    <location>
        <begin position="220"/>
        <end position="268"/>
    </location>
</feature>
<dbReference type="GO" id="GO:0005634">
    <property type="term" value="C:nucleus"/>
    <property type="evidence" value="ECO:0007669"/>
    <property type="project" value="UniProtKB-SubCell"/>
</dbReference>
<dbReference type="EMBL" id="LR746269">
    <property type="protein sequence ID" value="CAA7397179.1"/>
    <property type="molecule type" value="Genomic_DNA"/>
</dbReference>
<dbReference type="OrthoDB" id="434939at2759"/>
<feature type="compositionally biased region" description="Basic residues" evidence="3">
    <location>
        <begin position="298"/>
        <end position="307"/>
    </location>
</feature>
<dbReference type="Proteomes" id="UP000663760">
    <property type="component" value="Chromosome 6"/>
</dbReference>
<organism evidence="5 6">
    <name type="scientific">Spirodela intermedia</name>
    <name type="common">Intermediate duckweed</name>
    <dbReference type="NCBI Taxonomy" id="51605"/>
    <lineage>
        <taxon>Eukaryota</taxon>
        <taxon>Viridiplantae</taxon>
        <taxon>Streptophyta</taxon>
        <taxon>Embryophyta</taxon>
        <taxon>Tracheophyta</taxon>
        <taxon>Spermatophyta</taxon>
        <taxon>Magnoliopsida</taxon>
        <taxon>Liliopsida</taxon>
        <taxon>Araceae</taxon>
        <taxon>Lemnoideae</taxon>
        <taxon>Spirodela</taxon>
    </lineage>
</organism>